<dbReference type="EMBL" id="FZNT01000003">
    <property type="protein sequence ID" value="SNR46460.1"/>
    <property type="molecule type" value="Genomic_DNA"/>
</dbReference>
<sequence>MSVLHTIISTLPQEDKKDFLRNLKRKNKRNDTKNIELFTLLDAPIERTKLDEIIYSKPSKGAYHALCKRLHDSLIDFIATKSFKKESSEEMNALKLILASQFFFQQNKINIAFKTLGKAELIAVKYSLFSILNEIYHTQMHHAHLNKTLKLQHVISKYQANKLNIQQEENLNLFYATIQAELNQSNPEVPNIINRNLQLFNISITKNLSYQSLFKILQISNQIAHVTRNYHAILPFIKNTCKAIDASERYSEKHLYDHLQVLYYLANTYFRIKNFKEATNFLKEMHTNMLLEKSKYYTIFYPQYILLENLLLIYTGNNKTAIRNLQEFNFEKHKTTPEYSLDLKLTLVVSLFLNKNYKEAFNIYKGFYHSDQWYISKVGYIWVIQKNLIEILLLIELDYVELVTSRLNSFRKKHRAHLINHKESIILNFIKLISIYFYKTEDIHSEKFKEKVALLLKVKTIEEDIFTISFYAWLKAKINKSEVYKTSLEYINDLL</sequence>
<evidence type="ECO:0000313" key="1">
    <source>
        <dbReference type="EMBL" id="SNR46460.1"/>
    </source>
</evidence>
<name>A0A238WIT2_9FLAO</name>
<dbReference type="Proteomes" id="UP000198384">
    <property type="component" value="Unassembled WGS sequence"/>
</dbReference>
<accession>A0A238WIT2</accession>
<keyword evidence="2" id="KW-1185">Reference proteome</keyword>
<evidence type="ECO:0008006" key="3">
    <source>
        <dbReference type="Google" id="ProtNLM"/>
    </source>
</evidence>
<protein>
    <recommendedName>
        <fullName evidence="3">Tetratricopeptide repeat-containing protein</fullName>
    </recommendedName>
</protein>
<proteinExistence type="predicted"/>
<dbReference type="SUPFAM" id="SSF48452">
    <property type="entry name" value="TPR-like"/>
    <property type="match status" value="1"/>
</dbReference>
<dbReference type="AlphaFoldDB" id="A0A238WIT2"/>
<dbReference type="RefSeq" id="WP_089380929.1">
    <property type="nucleotide sequence ID" value="NZ_FZNT01000003.1"/>
</dbReference>
<organism evidence="1 2">
    <name type="scientific">Lutibacter agarilyticus</name>
    <dbReference type="NCBI Taxonomy" id="1109740"/>
    <lineage>
        <taxon>Bacteria</taxon>
        <taxon>Pseudomonadati</taxon>
        <taxon>Bacteroidota</taxon>
        <taxon>Flavobacteriia</taxon>
        <taxon>Flavobacteriales</taxon>
        <taxon>Flavobacteriaceae</taxon>
        <taxon>Lutibacter</taxon>
    </lineage>
</organism>
<dbReference type="OrthoDB" id="732094at2"/>
<gene>
    <name evidence="1" type="ORF">SAMN06265371_103267</name>
</gene>
<evidence type="ECO:0000313" key="2">
    <source>
        <dbReference type="Proteomes" id="UP000198384"/>
    </source>
</evidence>
<reference evidence="1 2" key="1">
    <citation type="submission" date="2017-06" db="EMBL/GenBank/DDBJ databases">
        <authorList>
            <person name="Kim H.J."/>
            <person name="Triplett B.A."/>
        </authorList>
    </citation>
    <scope>NUCLEOTIDE SEQUENCE [LARGE SCALE GENOMIC DNA]</scope>
    <source>
        <strain evidence="1 2">DSM 29150</strain>
    </source>
</reference>
<dbReference type="InterPro" id="IPR011990">
    <property type="entry name" value="TPR-like_helical_dom_sf"/>
</dbReference>